<sequence length="82" mass="9073">MILRGNLTRKTEGVMAGVGQPDAWCEYGAFSAAGAAPVIERLLHPDTRRDLIHRSHRYQGDLAEISQRWSARQGRRSATVGV</sequence>
<reference evidence="1 2" key="1">
    <citation type="submission" date="2018-11" db="EMBL/GenBank/DDBJ databases">
        <title>Sequencing the genomes of 1000 actinobacteria strains.</title>
        <authorList>
            <person name="Klenk H.-P."/>
        </authorList>
    </citation>
    <scope>NUCLEOTIDE SEQUENCE [LARGE SCALE GENOMIC DNA]</scope>
    <source>
        <strain evidence="1 2">DSM 43634</strain>
    </source>
</reference>
<proteinExistence type="predicted"/>
<evidence type="ECO:0000313" key="2">
    <source>
        <dbReference type="Proteomes" id="UP000271683"/>
    </source>
</evidence>
<protein>
    <submittedName>
        <fullName evidence="1">Uncharacterized protein</fullName>
    </submittedName>
</protein>
<evidence type="ECO:0000313" key="1">
    <source>
        <dbReference type="EMBL" id="ROP32060.1"/>
    </source>
</evidence>
<gene>
    <name evidence="1" type="ORF">EDD30_4990</name>
</gene>
<organism evidence="1 2">
    <name type="scientific">Couchioplanes caeruleus</name>
    <dbReference type="NCBI Taxonomy" id="56438"/>
    <lineage>
        <taxon>Bacteria</taxon>
        <taxon>Bacillati</taxon>
        <taxon>Actinomycetota</taxon>
        <taxon>Actinomycetes</taxon>
        <taxon>Micromonosporales</taxon>
        <taxon>Micromonosporaceae</taxon>
        <taxon>Couchioplanes</taxon>
    </lineage>
</organism>
<dbReference type="Proteomes" id="UP000271683">
    <property type="component" value="Unassembled WGS sequence"/>
</dbReference>
<name>A0A3N1GP92_9ACTN</name>
<accession>A0A3N1GP92</accession>
<comment type="caution">
    <text evidence="1">The sequence shown here is derived from an EMBL/GenBank/DDBJ whole genome shotgun (WGS) entry which is preliminary data.</text>
</comment>
<dbReference type="EMBL" id="RJKL01000001">
    <property type="protein sequence ID" value="ROP32060.1"/>
    <property type="molecule type" value="Genomic_DNA"/>
</dbReference>
<dbReference type="AlphaFoldDB" id="A0A3N1GP92"/>